<protein>
    <submittedName>
        <fullName evidence="4">CHAT domain-containing protein</fullName>
    </submittedName>
</protein>
<feature type="compositionally biased region" description="Polar residues" evidence="2">
    <location>
        <begin position="865"/>
        <end position="877"/>
    </location>
</feature>
<dbReference type="InterPro" id="IPR019734">
    <property type="entry name" value="TPR_rpt"/>
</dbReference>
<dbReference type="SUPFAM" id="SSF48452">
    <property type="entry name" value="TPR-like"/>
    <property type="match status" value="1"/>
</dbReference>
<dbReference type="GeneID" id="90765893"/>
<dbReference type="Pfam" id="PF12770">
    <property type="entry name" value="CHAT"/>
    <property type="match status" value="1"/>
</dbReference>
<dbReference type="EMBL" id="CP036532">
    <property type="protein sequence ID" value="QBK29326.1"/>
    <property type="molecule type" value="Genomic_DNA"/>
</dbReference>
<proteinExistence type="predicted"/>
<dbReference type="RefSeq" id="WP_131615027.1">
    <property type="nucleotide sequence ID" value="NZ_CP036532.1"/>
</dbReference>
<reference evidence="4 5" key="1">
    <citation type="journal article" date="2017" name="Int. J. Syst. Evol. Microbiol.">
        <title>Roseitalea porphyridii gen. nov., sp. nov., isolated from a red alga, and reclassification of Hoeflea suaedae Chung et al. 2013 as Pseudohoeflea suaedae gen. nov., comb. nov.</title>
        <authorList>
            <person name="Hyeon J.W."/>
            <person name="Jeong S.E."/>
            <person name="Baek K."/>
            <person name="Jeon C.O."/>
        </authorList>
    </citation>
    <scope>NUCLEOTIDE SEQUENCE [LARGE SCALE GENOMIC DNA]</scope>
    <source>
        <strain evidence="4 5">MA7-20</strain>
    </source>
</reference>
<evidence type="ECO:0000313" key="5">
    <source>
        <dbReference type="Proteomes" id="UP000293719"/>
    </source>
</evidence>
<feature type="region of interest" description="Disordered" evidence="2">
    <location>
        <begin position="864"/>
        <end position="891"/>
    </location>
</feature>
<dbReference type="KEGG" id="rpod:E0E05_01175"/>
<evidence type="ECO:0000259" key="3">
    <source>
        <dbReference type="Pfam" id="PF12770"/>
    </source>
</evidence>
<accession>A0A4P6UYN9</accession>
<dbReference type="PANTHER" id="PTHR10098:SF108">
    <property type="entry name" value="TETRATRICOPEPTIDE REPEAT PROTEIN 28"/>
    <property type="match status" value="1"/>
</dbReference>
<evidence type="ECO:0000313" key="4">
    <source>
        <dbReference type="EMBL" id="QBK29326.1"/>
    </source>
</evidence>
<dbReference type="AlphaFoldDB" id="A0A4P6UYN9"/>
<dbReference type="PANTHER" id="PTHR10098">
    <property type="entry name" value="RAPSYN-RELATED"/>
    <property type="match status" value="1"/>
</dbReference>
<dbReference type="InterPro" id="IPR024983">
    <property type="entry name" value="CHAT_dom"/>
</dbReference>
<evidence type="ECO:0000256" key="2">
    <source>
        <dbReference type="SAM" id="MobiDB-lite"/>
    </source>
</evidence>
<dbReference type="Proteomes" id="UP000293719">
    <property type="component" value="Chromosome"/>
</dbReference>
<sequence>MTRRQRPDACADPPAAASWLTKDQRRWTALVAAVCLVCMSIVDTGRASETGATTSPVAGHDGTVETILPETVRNALAAVQAEHRAQPRTDVMLPAGPALLSYAAALTDEGRTHAARLVLGSILEDGGVRGDAAAMGLGTLIVLTQTYLADDDPVRATLLLDLIDGAGSEALARLPAPMRDRLEDARATLAANAGTPGDGDAMRTAWAEQARQLMAELSADAPERQARFAAFVEAFGSVETGRIDAAAEKFVAFVEDEDALAALATLMIARRLTIGSNGPGGVAVGRNVAAGRFWLERVLDMPVAYLAAYPSAMADNRHPIETLVLASGVYRQDAHFDAAFSVALAERAAEIAEAIGPDHNLHYTSALEARASALEISGRSRAAEAAWDQLIAHYDLSPGHAARTDAERRRHAGAVASRAALAAREPGREDEAEAGFTDALRIAEAGGLALVDLRAELLARLGAFYDELQRTDQALDVYRSAVALSERTGADDGQGFVYTLARLGSLEVRADALDAASRTLTRARAMAAGVLAEDDPIQTAILDDLMQIYERRGEPVPPGLRRARDAAASAQSGSPAPIVVREREFGRIIDDVSTAFGRGDWDAAAASAEAARDLAKEHGDTGWEIDAIGLLARIESRRGNDRAALNHYRQAEALLADSPMTTLAERQDGFLAHMQTAVIAANEDGNDPDTALLAEAFGVAQRLNRARVGGNVEQANLRRAAGSRPISAALRRLQAEQERREGLAAELALALASGEPVTPVRERIDALDGEIAALEADVEARFPAYADHLSDTVASLEQAAAVLAPNEALVLFATRPVRNADATLQTGAAIVLTRGGYAASLIGHDGDLGALARRLRCAAALTDPRCQSTGPSSSTQRGAFAVDEPPQNGSATETRAFDYEAAHEAYETLLAPLPLDLTLDGIDSLIIVPDSSLVAMPFHLMVTEPVPPGTDFADAPWLLRRAAVTVAPTVASFVGLRRERAGAELASRRAGFLGIGDPLIGQQAGGPIAFDCSTVLERTIDVAGLDLPLSQRGALEDVTALRNLTALPDTECELVATADVFGADAELLLHERASEAAIKNLSAEGRLDDFSVISFATHGLIAGEVGASNAGLVLTPPDEPGSDDDGLLTSAEIATLELDADFVLLSACNTAAGDAADAEGLSGLAGAFFFAGARNLLVSHWPVYSDAATRLTTGLFAALQGRSDMSRAQALRASMLAMLDDPSASSRQRHPAYWAPFMIVGEGGAQ</sequence>
<organism evidence="4 5">
    <name type="scientific">Roseitalea porphyridii</name>
    <dbReference type="NCBI Taxonomy" id="1852022"/>
    <lineage>
        <taxon>Bacteria</taxon>
        <taxon>Pseudomonadati</taxon>
        <taxon>Pseudomonadota</taxon>
        <taxon>Alphaproteobacteria</taxon>
        <taxon>Hyphomicrobiales</taxon>
        <taxon>Ahrensiaceae</taxon>
        <taxon>Roseitalea</taxon>
    </lineage>
</organism>
<dbReference type="PROSITE" id="PS50005">
    <property type="entry name" value="TPR"/>
    <property type="match status" value="1"/>
</dbReference>
<dbReference type="SMART" id="SM00028">
    <property type="entry name" value="TPR"/>
    <property type="match status" value="2"/>
</dbReference>
<evidence type="ECO:0000256" key="1">
    <source>
        <dbReference type="PROSITE-ProRule" id="PRU00339"/>
    </source>
</evidence>
<keyword evidence="5" id="KW-1185">Reference proteome</keyword>
<feature type="repeat" description="TPR" evidence="1">
    <location>
        <begin position="455"/>
        <end position="488"/>
    </location>
</feature>
<name>A0A4P6UYN9_9HYPH</name>
<feature type="domain" description="CHAT" evidence="3">
    <location>
        <begin position="901"/>
        <end position="1242"/>
    </location>
</feature>
<dbReference type="InterPro" id="IPR011990">
    <property type="entry name" value="TPR-like_helical_dom_sf"/>
</dbReference>
<dbReference type="OrthoDB" id="9787760at2"/>
<dbReference type="Gene3D" id="1.25.40.10">
    <property type="entry name" value="Tetratricopeptide repeat domain"/>
    <property type="match status" value="2"/>
</dbReference>
<keyword evidence="1" id="KW-0802">TPR repeat</keyword>
<gene>
    <name evidence="4" type="ORF">E0E05_01175</name>
</gene>